<dbReference type="PANTHER" id="PTHR15502">
    <property type="entry name" value="CALCINEURIN-BINDING PROTEIN CABIN 1-RELATED"/>
    <property type="match status" value="1"/>
</dbReference>
<feature type="compositionally biased region" description="Polar residues" evidence="3">
    <location>
        <begin position="221"/>
        <end position="244"/>
    </location>
</feature>
<comment type="subcellular location">
    <subcellularLocation>
        <location evidence="1">Nucleus</location>
    </subcellularLocation>
</comment>
<evidence type="ECO:0000313" key="4">
    <source>
        <dbReference type="EMBL" id="KAA0186310.1"/>
    </source>
</evidence>
<reference evidence="4" key="1">
    <citation type="submission" date="2019-05" db="EMBL/GenBank/DDBJ databases">
        <title>Annotation for the trematode Fasciolopsis buski.</title>
        <authorList>
            <person name="Choi Y.-J."/>
        </authorList>
    </citation>
    <scope>NUCLEOTIDE SEQUENCE</scope>
    <source>
        <strain evidence="4">HT</strain>
        <tissue evidence="4">Whole worm</tissue>
    </source>
</reference>
<dbReference type="AlphaFoldDB" id="A0A8E0RSA4"/>
<gene>
    <name evidence="4" type="ORF">FBUS_09914</name>
</gene>
<dbReference type="PANTHER" id="PTHR15502:SF7">
    <property type="entry name" value="CALCINEURIN-BINDING PROTEIN CABIN-1"/>
    <property type="match status" value="1"/>
</dbReference>
<dbReference type="InterPro" id="IPR011990">
    <property type="entry name" value="TPR-like_helical_dom_sf"/>
</dbReference>
<dbReference type="Gene3D" id="1.25.40.10">
    <property type="entry name" value="Tetratricopeptide repeat domain"/>
    <property type="match status" value="1"/>
</dbReference>
<dbReference type="InterPro" id="IPR033053">
    <property type="entry name" value="Hir3/CABIN1"/>
</dbReference>
<evidence type="ECO:0000256" key="2">
    <source>
        <dbReference type="ARBA" id="ARBA00023242"/>
    </source>
</evidence>
<dbReference type="GO" id="GO:0031491">
    <property type="term" value="F:nucleosome binding"/>
    <property type="evidence" value="ECO:0007669"/>
    <property type="project" value="TreeGrafter"/>
</dbReference>
<dbReference type="EMBL" id="LUCM01009843">
    <property type="protein sequence ID" value="KAA0186310.1"/>
    <property type="molecule type" value="Genomic_DNA"/>
</dbReference>
<proteinExistence type="predicted"/>
<feature type="region of interest" description="Disordered" evidence="3">
    <location>
        <begin position="1"/>
        <end position="24"/>
    </location>
</feature>
<dbReference type="OrthoDB" id="6285724at2759"/>
<evidence type="ECO:0000313" key="5">
    <source>
        <dbReference type="Proteomes" id="UP000728185"/>
    </source>
</evidence>
<feature type="non-terminal residue" evidence="4">
    <location>
        <position position="836"/>
    </location>
</feature>
<sequence>IWSLLVDEGSTSEPPSDSANPTNLADDLTEVSKYPLRFHFPTYETDDEDSVETAPMVEIPDITFSPSLGEACRSVCACVDWIAGCLESNFPGSPDVEQSLSPQFITMLFEHLVCIERSIPTVLLPHPLREYRENPLMWIHDIPDELLLTLYSGRSAAPPSLAWLHWSRELLICHDRLSDRQQKTLLFLLRQLVWRTARDLRSITSAVHEKASLIALNKSISTDPTQSDTSLSSPRTPSAPTNSPRRIGSEEEFVQLPMPNDDDTVACVEDLIQSKSQPWPADCASLNQILAQALVCLVPSSLFRQLDPFVLGSSGSCSRRVRTISVCAHPNRSDVLGSDDEFIPASNEAVQLYGGERFDSVLGFSIGIACKLCSSSVIQLKFLNTTASKHCPCPVSPLTQIAFYLIADHYMKNNNFELATKYYLEDLRACPRRGSTWAALGLIYYSDLEQIINLTNLKTERVSPDAVVRCLRCFSVAISLIPWSVTLLIERGCLAYQLHAYAARMVKKSLTRTFPDGHLNLCRKWRVDMLQLARQCYQQVLAMQETSSTGDPQLPAVAETVGDMVSTVTDRFVQPEEGMKQAKDEEWLCRYMLAKCSEKEAVLSIQGRENVLGIASYLLPILDQYLEALQALDAAGAKYPKKVIVYHKLPFRAVEAIEVYYRIHALALKTLLHYGPPDKDTPKFNTDQVPLVELRAFLMALQSSEFVASCGKPRMIFEFLCMFNVSRRGKKRTIAVAGLSSKNVPAKQAAISVPTSVADTGIRPERPNSVDEIPVTVTDASASPVASVEVGNKLTIGDFSSQDEFIDLTSPDPPTPDEDTLTPVDSSDLVLKNPQG</sequence>
<keyword evidence="2" id="KW-0539">Nucleus</keyword>
<feature type="compositionally biased region" description="Polar residues" evidence="3">
    <location>
        <begin position="9"/>
        <end position="23"/>
    </location>
</feature>
<feature type="region of interest" description="Disordered" evidence="3">
    <location>
        <begin position="804"/>
        <end position="836"/>
    </location>
</feature>
<dbReference type="GO" id="GO:0006325">
    <property type="term" value="P:chromatin organization"/>
    <property type="evidence" value="ECO:0007669"/>
    <property type="project" value="InterPro"/>
</dbReference>
<comment type="caution">
    <text evidence="4">The sequence shown here is derived from an EMBL/GenBank/DDBJ whole genome shotgun (WGS) entry which is preliminary data.</text>
</comment>
<name>A0A8E0RSA4_9TREM</name>
<organism evidence="4 5">
    <name type="scientific">Fasciolopsis buskii</name>
    <dbReference type="NCBI Taxonomy" id="27845"/>
    <lineage>
        <taxon>Eukaryota</taxon>
        <taxon>Metazoa</taxon>
        <taxon>Spiralia</taxon>
        <taxon>Lophotrochozoa</taxon>
        <taxon>Platyhelminthes</taxon>
        <taxon>Trematoda</taxon>
        <taxon>Digenea</taxon>
        <taxon>Plagiorchiida</taxon>
        <taxon>Echinostomata</taxon>
        <taxon>Echinostomatoidea</taxon>
        <taxon>Fasciolidae</taxon>
        <taxon>Fasciolopsis</taxon>
    </lineage>
</organism>
<dbReference type="Proteomes" id="UP000728185">
    <property type="component" value="Unassembled WGS sequence"/>
</dbReference>
<dbReference type="GO" id="GO:0005634">
    <property type="term" value="C:nucleus"/>
    <property type="evidence" value="ECO:0007669"/>
    <property type="project" value="UniProtKB-SubCell"/>
</dbReference>
<dbReference type="SUPFAM" id="SSF48452">
    <property type="entry name" value="TPR-like"/>
    <property type="match status" value="1"/>
</dbReference>
<keyword evidence="5" id="KW-1185">Reference proteome</keyword>
<protein>
    <submittedName>
        <fullName evidence="4">Calcineurin-binding protein cabin-1</fullName>
    </submittedName>
</protein>
<accession>A0A8E0RSA4</accession>
<feature type="region of interest" description="Disordered" evidence="3">
    <location>
        <begin position="221"/>
        <end position="247"/>
    </location>
</feature>
<evidence type="ECO:0000256" key="3">
    <source>
        <dbReference type="SAM" id="MobiDB-lite"/>
    </source>
</evidence>
<evidence type="ECO:0000256" key="1">
    <source>
        <dbReference type="ARBA" id="ARBA00004123"/>
    </source>
</evidence>